<proteinExistence type="predicted"/>
<dbReference type="KEGG" id="ppi:YSA_02918"/>
<name>I3US80_PSEPU</name>
<dbReference type="Proteomes" id="UP000005268">
    <property type="component" value="Chromosome"/>
</dbReference>
<gene>
    <name evidence="1" type="ORF">YSA_02918</name>
</gene>
<protein>
    <submittedName>
        <fullName evidence="1">Uncharacterized protein</fullName>
    </submittedName>
</protein>
<organism evidence="1 2">
    <name type="scientific">Pseudomonas putida ND6</name>
    <dbReference type="NCBI Taxonomy" id="231023"/>
    <lineage>
        <taxon>Bacteria</taxon>
        <taxon>Pseudomonadati</taxon>
        <taxon>Pseudomonadota</taxon>
        <taxon>Gammaproteobacteria</taxon>
        <taxon>Pseudomonadales</taxon>
        <taxon>Pseudomonadaceae</taxon>
        <taxon>Pseudomonas</taxon>
    </lineage>
</organism>
<accession>I3US80</accession>
<dbReference type="AlphaFoldDB" id="I3US80"/>
<dbReference type="HOGENOM" id="CLU_3357864_0_0_6"/>
<reference evidence="1 2" key="1">
    <citation type="journal article" date="2012" name="J. Bacteriol.">
        <title>Complete Genome Sequence of the Naphthalene-Degrading Pseudomonas putida Strain ND6.</title>
        <authorList>
            <person name="Li S."/>
            <person name="Zhao H."/>
            <person name="Li Y."/>
            <person name="Niu S."/>
            <person name="Cai B."/>
        </authorList>
    </citation>
    <scope>NUCLEOTIDE SEQUENCE [LARGE SCALE GENOMIC DNA]</scope>
    <source>
        <strain evidence="1 2">ND6</strain>
    </source>
</reference>
<evidence type="ECO:0000313" key="1">
    <source>
        <dbReference type="EMBL" id="AFK68351.1"/>
    </source>
</evidence>
<dbReference type="EMBL" id="CP003588">
    <property type="protein sequence ID" value="AFK68351.1"/>
    <property type="molecule type" value="Genomic_DNA"/>
</dbReference>
<evidence type="ECO:0000313" key="2">
    <source>
        <dbReference type="Proteomes" id="UP000005268"/>
    </source>
</evidence>
<sequence>MAVGQAHCLPDWLAIRARTYNDGRKFRHLFNPLLKL</sequence>